<feature type="compositionally biased region" description="Low complexity" evidence="1">
    <location>
        <begin position="518"/>
        <end position="531"/>
    </location>
</feature>
<proteinExistence type="predicted"/>
<feature type="compositionally biased region" description="Polar residues" evidence="1">
    <location>
        <begin position="483"/>
        <end position="494"/>
    </location>
</feature>
<dbReference type="EMBL" id="OOIN01000032">
    <property type="protein sequence ID" value="SPO30314.1"/>
    <property type="molecule type" value="Genomic_DNA"/>
</dbReference>
<feature type="compositionally biased region" description="Polar residues" evidence="1">
    <location>
        <begin position="392"/>
        <end position="405"/>
    </location>
</feature>
<accession>A0A5C3EI27</accession>
<feature type="region of interest" description="Disordered" evidence="1">
    <location>
        <begin position="358"/>
        <end position="405"/>
    </location>
</feature>
<feature type="compositionally biased region" description="Basic and acidic residues" evidence="1">
    <location>
        <begin position="367"/>
        <end position="382"/>
    </location>
</feature>
<feature type="compositionally biased region" description="Polar residues" evidence="1">
    <location>
        <begin position="442"/>
        <end position="456"/>
    </location>
</feature>
<evidence type="ECO:0000313" key="3">
    <source>
        <dbReference type="Proteomes" id="UP000324022"/>
    </source>
</evidence>
<sequence length="670" mass="74852">MPSGAGSDQLTVALALQRIQAPPNVVQKLPNELLYHIIRLAAASDYKTAHACAYVSKAVCKSTAPDRWRTIVITSTEQLEALAQILFLTNPYPVPARQFLSLPTESYDDKGVIKIRPSPAEYVENLFVETECTDYESLETSEHSMGIRHRNFDPRRFLEYFNHLNYFAVGPNEISAFDMSCAHLPRKMLITSDNENQLRNCLADIASEGERADVHYQQMGGKLWIPSRAGSAQRLKSLHVISMNQDSELTGAPMPVDRLESLRSGSIAPGSLIQRMQNLSPPDGAETQRHYCRRRASDYLAPNVHDNEYSRVPISIRAREAYVEEPGQGSTHIRYDTRKFSFRPCEITATRLRPFFQELTTTNTTNQERRNRTMDFSHDGPRHAAPPRGAGNFSSSARSSQTHESPLTAKNAVLGLFGCSKFQRLHLCWDPMPKSIHESDTGAGSTGSATSFKQNGSTTTTTNTTAKTSSSTETDWPVERQDIWTNTSSQNSEAQAPPPHTAKSQPNHLHKSVASQCNNANKSSKSAASKNPLESWLIPSAIESKQSKAFRADMVDAFRSTIGWTRQDQDMLSDTEYGSRGTDLAQRLGGEDKLDDLEKFIGENHRNIVACSTRTPEDPDYIAPPDEPDEKLTLRLVPPAERLRLGGMYVPYTKEQRIQWFLDNIETDDA</sequence>
<gene>
    <name evidence="2" type="ORF">UTRI_05778</name>
</gene>
<dbReference type="OrthoDB" id="3351822at2759"/>
<reference evidence="2 3" key="1">
    <citation type="submission" date="2018-03" db="EMBL/GenBank/DDBJ databases">
        <authorList>
            <person name="Guldener U."/>
        </authorList>
    </citation>
    <scope>NUCLEOTIDE SEQUENCE [LARGE SCALE GENOMIC DNA]</scope>
    <source>
        <strain evidence="2 3">NBRC100155</strain>
    </source>
</reference>
<protein>
    <recommendedName>
        <fullName evidence="4">F-box domain-containing protein</fullName>
    </recommendedName>
</protein>
<name>A0A5C3EI27_9BASI</name>
<feature type="region of interest" description="Disordered" evidence="1">
    <location>
        <begin position="438"/>
        <end position="531"/>
    </location>
</feature>
<dbReference type="AlphaFoldDB" id="A0A5C3EI27"/>
<organism evidence="2 3">
    <name type="scientific">Ustilago trichophora</name>
    <dbReference type="NCBI Taxonomy" id="86804"/>
    <lineage>
        <taxon>Eukaryota</taxon>
        <taxon>Fungi</taxon>
        <taxon>Dikarya</taxon>
        <taxon>Basidiomycota</taxon>
        <taxon>Ustilaginomycotina</taxon>
        <taxon>Ustilaginomycetes</taxon>
        <taxon>Ustilaginales</taxon>
        <taxon>Ustilaginaceae</taxon>
        <taxon>Ustilago</taxon>
    </lineage>
</organism>
<evidence type="ECO:0000313" key="2">
    <source>
        <dbReference type="EMBL" id="SPO30314.1"/>
    </source>
</evidence>
<feature type="compositionally biased region" description="Polar residues" evidence="1">
    <location>
        <begin position="502"/>
        <end position="517"/>
    </location>
</feature>
<dbReference type="Proteomes" id="UP000324022">
    <property type="component" value="Unassembled WGS sequence"/>
</dbReference>
<feature type="compositionally biased region" description="Low complexity" evidence="1">
    <location>
        <begin position="457"/>
        <end position="474"/>
    </location>
</feature>
<evidence type="ECO:0000256" key="1">
    <source>
        <dbReference type="SAM" id="MobiDB-lite"/>
    </source>
</evidence>
<keyword evidence="3" id="KW-1185">Reference proteome</keyword>
<evidence type="ECO:0008006" key="4">
    <source>
        <dbReference type="Google" id="ProtNLM"/>
    </source>
</evidence>